<sequence length="98" mass="10046">MPFVTVPPQVGPRRRFGGLPDPGERTITATAQPRKCSASTDPRLPDPGERDAGERGDVGLPGGEVVGAELPQVGVAAGPGQHLHQLGGRGEVPGQPAR</sequence>
<feature type="compositionally biased region" description="Basic and acidic residues" evidence="1">
    <location>
        <begin position="43"/>
        <end position="57"/>
    </location>
</feature>
<accession>A0A645AV79</accession>
<evidence type="ECO:0000313" key="2">
    <source>
        <dbReference type="EMBL" id="MPM54803.1"/>
    </source>
</evidence>
<evidence type="ECO:0000256" key="1">
    <source>
        <dbReference type="SAM" id="MobiDB-lite"/>
    </source>
</evidence>
<dbReference type="EMBL" id="VSSQ01014971">
    <property type="protein sequence ID" value="MPM54803.1"/>
    <property type="molecule type" value="Genomic_DNA"/>
</dbReference>
<name>A0A645AV79_9ZZZZ</name>
<feature type="region of interest" description="Disordered" evidence="1">
    <location>
        <begin position="1"/>
        <end position="98"/>
    </location>
</feature>
<proteinExistence type="predicted"/>
<protein>
    <submittedName>
        <fullName evidence="2">Uncharacterized protein</fullName>
    </submittedName>
</protein>
<reference evidence="2" key="1">
    <citation type="submission" date="2019-08" db="EMBL/GenBank/DDBJ databases">
        <authorList>
            <person name="Kucharzyk K."/>
            <person name="Murdoch R.W."/>
            <person name="Higgins S."/>
            <person name="Loffler F."/>
        </authorList>
    </citation>
    <scope>NUCLEOTIDE SEQUENCE</scope>
</reference>
<comment type="caution">
    <text evidence="2">The sequence shown here is derived from an EMBL/GenBank/DDBJ whole genome shotgun (WGS) entry which is preliminary data.</text>
</comment>
<organism evidence="2">
    <name type="scientific">bioreactor metagenome</name>
    <dbReference type="NCBI Taxonomy" id="1076179"/>
    <lineage>
        <taxon>unclassified sequences</taxon>
        <taxon>metagenomes</taxon>
        <taxon>ecological metagenomes</taxon>
    </lineage>
</organism>
<gene>
    <name evidence="2" type="ORF">SDC9_101583</name>
</gene>
<dbReference type="AlphaFoldDB" id="A0A645AV79"/>